<organism evidence="2 4">
    <name type="scientific">Carya illinoinensis</name>
    <name type="common">Pecan</name>
    <dbReference type="NCBI Taxonomy" id="32201"/>
    <lineage>
        <taxon>Eukaryota</taxon>
        <taxon>Viridiplantae</taxon>
        <taxon>Streptophyta</taxon>
        <taxon>Embryophyta</taxon>
        <taxon>Tracheophyta</taxon>
        <taxon>Spermatophyta</taxon>
        <taxon>Magnoliopsida</taxon>
        <taxon>eudicotyledons</taxon>
        <taxon>Gunneridae</taxon>
        <taxon>Pentapetalae</taxon>
        <taxon>rosids</taxon>
        <taxon>fabids</taxon>
        <taxon>Fagales</taxon>
        <taxon>Juglandaceae</taxon>
        <taxon>Carya</taxon>
    </lineage>
</organism>
<comment type="caution">
    <text evidence="2">The sequence shown here is derived from an EMBL/GenBank/DDBJ whole genome shotgun (WGS) entry which is preliminary data.</text>
</comment>
<proteinExistence type="predicted"/>
<protein>
    <submittedName>
        <fullName evidence="2">Uncharacterized protein</fullName>
    </submittedName>
</protein>
<dbReference type="Proteomes" id="UP000811246">
    <property type="component" value="Chromosome 5"/>
</dbReference>
<evidence type="ECO:0000313" key="2">
    <source>
        <dbReference type="EMBL" id="KAG6652786.1"/>
    </source>
</evidence>
<dbReference type="AlphaFoldDB" id="A0A8T1QE05"/>
<keyword evidence="1" id="KW-0732">Signal</keyword>
<keyword evidence="4" id="KW-1185">Reference proteome</keyword>
<dbReference type="PANTHER" id="PTHR33088:SF82">
    <property type="entry name" value="HYDROXYPROLINE-RICH GLYCOPROTEIN FAMILY PROTEIN"/>
    <property type="match status" value="1"/>
</dbReference>
<feature type="signal peptide" evidence="1">
    <location>
        <begin position="1"/>
        <end position="28"/>
    </location>
</feature>
<evidence type="ECO:0000313" key="4">
    <source>
        <dbReference type="Proteomes" id="UP000811609"/>
    </source>
</evidence>
<reference evidence="3" key="2">
    <citation type="submission" date="2021-01" db="EMBL/GenBank/DDBJ databases">
        <authorList>
            <person name="Lovell J.T."/>
            <person name="Bentley N."/>
            <person name="Bhattarai G."/>
            <person name="Jenkins J.W."/>
            <person name="Sreedasyam A."/>
            <person name="Alarcon Y."/>
            <person name="Bock C."/>
            <person name="Boston L."/>
            <person name="Carlson J."/>
            <person name="Cervantes K."/>
            <person name="Clermont K."/>
            <person name="Krom N."/>
            <person name="Kubenka K."/>
            <person name="Mamidi S."/>
            <person name="Mattison C."/>
            <person name="Monteros M."/>
            <person name="Pisani C."/>
            <person name="Plott C."/>
            <person name="Rajasekar S."/>
            <person name="Rhein H.S."/>
            <person name="Rohla C."/>
            <person name="Song M."/>
            <person name="Hilaire R.S."/>
            <person name="Shu S."/>
            <person name="Wells L."/>
            <person name="Wang X."/>
            <person name="Webber J."/>
            <person name="Heerema R.J."/>
            <person name="Klein P."/>
            <person name="Conner P."/>
            <person name="Grauke L."/>
            <person name="Grimwood J."/>
            <person name="Schmutz J."/>
            <person name="Randall J.J."/>
        </authorList>
    </citation>
    <scope>NUCLEOTIDE SEQUENCE</scope>
    <source>
        <tissue evidence="3">Leaf</tissue>
    </source>
</reference>
<evidence type="ECO:0000256" key="1">
    <source>
        <dbReference type="SAM" id="SignalP"/>
    </source>
</evidence>
<dbReference type="EMBL" id="CM031829">
    <property type="protein sequence ID" value="KAG6711011.1"/>
    <property type="molecule type" value="Genomic_DNA"/>
</dbReference>
<dbReference type="InterPro" id="IPR044659">
    <property type="entry name" value="PELPK1_2"/>
</dbReference>
<evidence type="ECO:0000313" key="3">
    <source>
        <dbReference type="EMBL" id="KAG6711011.1"/>
    </source>
</evidence>
<feature type="chain" id="PRO_5035923813" evidence="1">
    <location>
        <begin position="29"/>
        <end position="118"/>
    </location>
</feature>
<dbReference type="PANTHER" id="PTHR33088">
    <property type="entry name" value="MUCIN-2"/>
    <property type="match status" value="1"/>
</dbReference>
<dbReference type="Proteomes" id="UP000811609">
    <property type="component" value="Chromosome 5"/>
</dbReference>
<sequence>MASCKSSFILALFMSALMCLSSIDASEAARHLLQTTTITPPAPLTLPGIPHLPKTVLPPIPSLPQPSLPNPTVLPPLPNIPTIPKVNLPPLPSIPTAPTVPTIPTIPFLSPPPAATNP</sequence>
<gene>
    <name evidence="2" type="ORF">CIPAW_05G030400</name>
    <name evidence="3" type="ORF">I3842_05G031900</name>
</gene>
<dbReference type="EMBL" id="CM031813">
    <property type="protein sequence ID" value="KAG6652786.1"/>
    <property type="molecule type" value="Genomic_DNA"/>
</dbReference>
<name>A0A8T1QE05_CARIL</name>
<reference evidence="2" key="1">
    <citation type="submission" date="2020-12" db="EMBL/GenBank/DDBJ databases">
        <title>WGS assembly of Carya illinoinensis cv. Pawnee.</title>
        <authorList>
            <person name="Platts A."/>
            <person name="Shu S."/>
            <person name="Wright S."/>
            <person name="Barry K."/>
            <person name="Edger P."/>
            <person name="Pires J.C."/>
            <person name="Schmutz J."/>
        </authorList>
    </citation>
    <scope>NUCLEOTIDE SEQUENCE</scope>
    <source>
        <tissue evidence="2">Leaf</tissue>
    </source>
</reference>
<accession>A0A8T1QE05</accession>